<dbReference type="EMBL" id="CM001223">
    <property type="protein sequence ID" value="AES82348.1"/>
    <property type="molecule type" value="Genomic_DNA"/>
</dbReference>
<protein>
    <submittedName>
        <fullName evidence="1 2">Uncharacterized protein</fullName>
    </submittedName>
</protein>
<dbReference type="EnsemblPlants" id="AES82348">
    <property type="protein sequence ID" value="AES82348"/>
    <property type="gene ID" value="MTR_7g111330"/>
</dbReference>
<evidence type="ECO:0000313" key="2">
    <source>
        <dbReference type="EnsemblPlants" id="AES82348"/>
    </source>
</evidence>
<dbReference type="PaxDb" id="3880-AES82348"/>
<evidence type="ECO:0000313" key="3">
    <source>
        <dbReference type="Proteomes" id="UP000002051"/>
    </source>
</evidence>
<reference evidence="1 3" key="1">
    <citation type="journal article" date="2011" name="Nature">
        <title>The Medicago genome provides insight into the evolution of rhizobial symbioses.</title>
        <authorList>
            <person name="Young N.D."/>
            <person name="Debelle F."/>
            <person name="Oldroyd G.E."/>
            <person name="Geurts R."/>
            <person name="Cannon S.B."/>
            <person name="Udvardi M.K."/>
            <person name="Benedito V.A."/>
            <person name="Mayer K.F."/>
            <person name="Gouzy J."/>
            <person name="Schoof H."/>
            <person name="Van de Peer Y."/>
            <person name="Proost S."/>
            <person name="Cook D.R."/>
            <person name="Meyers B.C."/>
            <person name="Spannagl M."/>
            <person name="Cheung F."/>
            <person name="De Mita S."/>
            <person name="Krishnakumar V."/>
            <person name="Gundlach H."/>
            <person name="Zhou S."/>
            <person name="Mudge J."/>
            <person name="Bharti A.K."/>
            <person name="Murray J.D."/>
            <person name="Naoumkina M.A."/>
            <person name="Rosen B."/>
            <person name="Silverstein K.A."/>
            <person name="Tang H."/>
            <person name="Rombauts S."/>
            <person name="Zhao P.X."/>
            <person name="Zhou P."/>
            <person name="Barbe V."/>
            <person name="Bardou P."/>
            <person name="Bechner M."/>
            <person name="Bellec A."/>
            <person name="Berger A."/>
            <person name="Berges H."/>
            <person name="Bidwell S."/>
            <person name="Bisseling T."/>
            <person name="Choisne N."/>
            <person name="Couloux A."/>
            <person name="Denny R."/>
            <person name="Deshpande S."/>
            <person name="Dai X."/>
            <person name="Doyle J.J."/>
            <person name="Dudez A.M."/>
            <person name="Farmer A.D."/>
            <person name="Fouteau S."/>
            <person name="Franken C."/>
            <person name="Gibelin C."/>
            <person name="Gish J."/>
            <person name="Goldstein S."/>
            <person name="Gonzalez A.J."/>
            <person name="Green P.J."/>
            <person name="Hallab A."/>
            <person name="Hartog M."/>
            <person name="Hua A."/>
            <person name="Humphray S.J."/>
            <person name="Jeong D.H."/>
            <person name="Jing Y."/>
            <person name="Jocker A."/>
            <person name="Kenton S.M."/>
            <person name="Kim D.J."/>
            <person name="Klee K."/>
            <person name="Lai H."/>
            <person name="Lang C."/>
            <person name="Lin S."/>
            <person name="Macmil S.L."/>
            <person name="Magdelenat G."/>
            <person name="Matthews L."/>
            <person name="McCorrison J."/>
            <person name="Monaghan E.L."/>
            <person name="Mun J.H."/>
            <person name="Najar F.Z."/>
            <person name="Nicholson C."/>
            <person name="Noirot C."/>
            <person name="O'Bleness M."/>
            <person name="Paule C.R."/>
            <person name="Poulain J."/>
            <person name="Prion F."/>
            <person name="Qin B."/>
            <person name="Qu C."/>
            <person name="Retzel E.F."/>
            <person name="Riddle C."/>
            <person name="Sallet E."/>
            <person name="Samain S."/>
            <person name="Samson N."/>
            <person name="Sanders I."/>
            <person name="Saurat O."/>
            <person name="Scarpelli C."/>
            <person name="Schiex T."/>
            <person name="Segurens B."/>
            <person name="Severin A.J."/>
            <person name="Sherrier D.J."/>
            <person name="Shi R."/>
            <person name="Sims S."/>
            <person name="Singer S.R."/>
            <person name="Sinharoy S."/>
            <person name="Sterck L."/>
            <person name="Viollet A."/>
            <person name="Wang B.B."/>
            <person name="Wang K."/>
            <person name="Wang M."/>
            <person name="Wang X."/>
            <person name="Warfsmann J."/>
            <person name="Weissenbach J."/>
            <person name="White D.D."/>
            <person name="White J.D."/>
            <person name="Wiley G.B."/>
            <person name="Wincker P."/>
            <person name="Xing Y."/>
            <person name="Yang L."/>
            <person name="Yao Z."/>
            <person name="Ying F."/>
            <person name="Zhai J."/>
            <person name="Zhou L."/>
            <person name="Zuber A."/>
            <person name="Denarie J."/>
            <person name="Dixon R.A."/>
            <person name="May G.D."/>
            <person name="Schwartz D.C."/>
            <person name="Rogers J."/>
            <person name="Quetier F."/>
            <person name="Town C.D."/>
            <person name="Roe B.A."/>
        </authorList>
    </citation>
    <scope>NUCLEOTIDE SEQUENCE [LARGE SCALE GENOMIC DNA]</scope>
    <source>
        <strain evidence="1">A17</strain>
        <strain evidence="2 3">cv. Jemalong A17</strain>
    </source>
</reference>
<name>G7KVK5_MEDTR</name>
<gene>
    <name evidence="1" type="ordered locus">MTR_7g111330</name>
</gene>
<dbReference type="AlphaFoldDB" id="G7KVK5"/>
<sequence length="62" mass="7069">MLPFKRKLLLTVPSLLLSPKRNQHKEPLASCTAVAAFCATKIEFDRIKFEKVDLIKSELNLN</sequence>
<reference evidence="1 3" key="2">
    <citation type="journal article" date="2014" name="BMC Genomics">
        <title>An improved genome release (version Mt4.0) for the model legume Medicago truncatula.</title>
        <authorList>
            <person name="Tang H."/>
            <person name="Krishnakumar V."/>
            <person name="Bidwell S."/>
            <person name="Rosen B."/>
            <person name="Chan A."/>
            <person name="Zhou S."/>
            <person name="Gentzbittel L."/>
            <person name="Childs K.L."/>
            <person name="Yandell M."/>
            <person name="Gundlach H."/>
            <person name="Mayer K.F."/>
            <person name="Schwartz D.C."/>
            <person name="Town C.D."/>
        </authorList>
    </citation>
    <scope>GENOME REANNOTATION</scope>
    <source>
        <strain evidence="2 3">cv. Jemalong A17</strain>
    </source>
</reference>
<proteinExistence type="predicted"/>
<dbReference type="HOGENOM" id="CLU_2907516_0_0_1"/>
<organism evidence="1 3">
    <name type="scientific">Medicago truncatula</name>
    <name type="common">Barrel medic</name>
    <name type="synonym">Medicago tribuloides</name>
    <dbReference type="NCBI Taxonomy" id="3880"/>
    <lineage>
        <taxon>Eukaryota</taxon>
        <taxon>Viridiplantae</taxon>
        <taxon>Streptophyta</taxon>
        <taxon>Embryophyta</taxon>
        <taxon>Tracheophyta</taxon>
        <taxon>Spermatophyta</taxon>
        <taxon>Magnoliopsida</taxon>
        <taxon>eudicotyledons</taxon>
        <taxon>Gunneridae</taxon>
        <taxon>Pentapetalae</taxon>
        <taxon>rosids</taxon>
        <taxon>fabids</taxon>
        <taxon>Fabales</taxon>
        <taxon>Fabaceae</taxon>
        <taxon>Papilionoideae</taxon>
        <taxon>50 kb inversion clade</taxon>
        <taxon>NPAAA clade</taxon>
        <taxon>Hologalegina</taxon>
        <taxon>IRL clade</taxon>
        <taxon>Trifolieae</taxon>
        <taxon>Medicago</taxon>
    </lineage>
</organism>
<dbReference type="Proteomes" id="UP000002051">
    <property type="component" value="Unassembled WGS sequence"/>
</dbReference>
<reference evidence="2" key="3">
    <citation type="submission" date="2015-04" db="UniProtKB">
        <authorList>
            <consortium name="EnsemblPlants"/>
        </authorList>
    </citation>
    <scope>IDENTIFICATION</scope>
    <source>
        <strain evidence="2">cv. Jemalong A17</strain>
    </source>
</reference>
<keyword evidence="3" id="KW-1185">Reference proteome</keyword>
<accession>G7KVK5</accession>
<evidence type="ECO:0000313" key="1">
    <source>
        <dbReference type="EMBL" id="AES82348.1"/>
    </source>
</evidence>